<dbReference type="SUPFAM" id="SSF56112">
    <property type="entry name" value="Protein kinase-like (PK-like)"/>
    <property type="match status" value="1"/>
</dbReference>
<dbReference type="PANTHER" id="PTHR10566">
    <property type="entry name" value="CHAPERONE-ACTIVITY OF BC1 COMPLEX CABC1 -RELATED"/>
    <property type="match status" value="1"/>
</dbReference>
<keyword evidence="4" id="KW-0830">Ubiquinone</keyword>
<dbReference type="CDD" id="cd05121">
    <property type="entry name" value="ABC1_ADCK3-like"/>
    <property type="match status" value="1"/>
</dbReference>
<organism evidence="4 5">
    <name type="scientific">Thiohalospira halophila DSM 15071</name>
    <dbReference type="NCBI Taxonomy" id="1123397"/>
    <lineage>
        <taxon>Bacteria</taxon>
        <taxon>Pseudomonadati</taxon>
        <taxon>Pseudomonadota</taxon>
        <taxon>Gammaproteobacteria</taxon>
        <taxon>Thiohalospirales</taxon>
        <taxon>Thiohalospiraceae</taxon>
        <taxon>Thiohalospira</taxon>
    </lineage>
</organism>
<keyword evidence="2" id="KW-0472">Membrane</keyword>
<dbReference type="Proteomes" id="UP000198611">
    <property type="component" value="Unassembled WGS sequence"/>
</dbReference>
<evidence type="ECO:0000256" key="2">
    <source>
        <dbReference type="SAM" id="Phobius"/>
    </source>
</evidence>
<dbReference type="InterPro" id="IPR050154">
    <property type="entry name" value="UbiB_kinase"/>
</dbReference>
<dbReference type="STRING" id="1123397.SAMN05660831_00449"/>
<evidence type="ECO:0000313" key="4">
    <source>
        <dbReference type="EMBL" id="SFD01391.1"/>
    </source>
</evidence>
<keyword evidence="2" id="KW-0812">Transmembrane</keyword>
<evidence type="ECO:0000313" key="5">
    <source>
        <dbReference type="Proteomes" id="UP000198611"/>
    </source>
</evidence>
<feature type="domain" description="ABC1 atypical kinase-like" evidence="3">
    <location>
        <begin position="95"/>
        <end position="337"/>
    </location>
</feature>
<name>A0A1I1NUP8_9GAMM</name>
<comment type="similarity">
    <text evidence="1">Belongs to the protein kinase superfamily. ADCK protein kinase family.</text>
</comment>
<accession>A0A1I1NUP8</accession>
<evidence type="ECO:0000256" key="1">
    <source>
        <dbReference type="ARBA" id="ARBA00009670"/>
    </source>
</evidence>
<gene>
    <name evidence="4" type="ORF">SAMN05660831_00449</name>
</gene>
<proteinExistence type="inferred from homology"/>
<protein>
    <submittedName>
        <fullName evidence="4">Ubiquinone biosynthesis protein</fullName>
    </submittedName>
</protein>
<feature type="transmembrane region" description="Helical" evidence="2">
    <location>
        <begin position="498"/>
        <end position="518"/>
    </location>
</feature>
<dbReference type="AlphaFoldDB" id="A0A1I1NUP8"/>
<keyword evidence="5" id="KW-1185">Reference proteome</keyword>
<keyword evidence="2" id="KW-1133">Transmembrane helix</keyword>
<feature type="transmembrane region" description="Helical" evidence="2">
    <location>
        <begin position="524"/>
        <end position="547"/>
    </location>
</feature>
<dbReference type="Pfam" id="PF03109">
    <property type="entry name" value="ABC1"/>
    <property type="match status" value="1"/>
</dbReference>
<reference evidence="4 5" key="1">
    <citation type="submission" date="2016-10" db="EMBL/GenBank/DDBJ databases">
        <authorList>
            <person name="de Groot N.N."/>
        </authorList>
    </citation>
    <scope>NUCLEOTIDE SEQUENCE [LARGE SCALE GENOMIC DNA]</scope>
    <source>
        <strain evidence="4 5">HL3</strain>
    </source>
</reference>
<dbReference type="PANTHER" id="PTHR10566:SF113">
    <property type="entry name" value="PROTEIN ACTIVITY OF BC1 COMPLEX KINASE 7, CHLOROPLASTIC"/>
    <property type="match status" value="1"/>
</dbReference>
<sequence length="556" mass="62600">MGAARDLGRLHDIASVLIRYGMGDVVRRLGLSRILERAGHALHWKDPEAMAHMAPPQRLRRALEDLGPTFIKLGQVLSTRVDLLPPEYLEALEGLVDDVPAVPFEEIRPQLEADLGAPPEEVFAWIDTEPLASASIAQVHRARTQEGGEVILKIRRPEIEETVEADLRLLSRLADMAESELPEARRYRPREVIRQFSRSLKRELDFAREARNADRVRENFHREEELVIPTVHWEWTGERLNVQDFIDGIPGRDMAGVDEAGLDRRLLARRGAHAVLHMTLVDGFFHADPHGGNVFFLRDNRLALIDFGMMGSLSQDRRQQVGDLLMALVNRDTEATVDTLLEWTAGPPSDPERLAVEVDAFLDTYHGLPLKELHFAEMVTDLMALIREHELVLPPDLSLLFKSFLSLDGLGRRLDDSFDIVGEARPFLRRLMARRYRPETVWRNARNRLGATMDLLNGLPRDLRRLMRLARRGALQVNVDLTRLIQFGHQMDRAASRLAVGLVTAALIISTAIVVAFLKDGPTLLGLPVFTTLGFGGAVAGMLWLALSIRHGSHRD</sequence>
<dbReference type="EMBL" id="FOMJ01000001">
    <property type="protein sequence ID" value="SFD01391.1"/>
    <property type="molecule type" value="Genomic_DNA"/>
</dbReference>
<dbReference type="InterPro" id="IPR004147">
    <property type="entry name" value="ABC1_dom"/>
</dbReference>
<dbReference type="InterPro" id="IPR011009">
    <property type="entry name" value="Kinase-like_dom_sf"/>
</dbReference>
<evidence type="ECO:0000259" key="3">
    <source>
        <dbReference type="Pfam" id="PF03109"/>
    </source>
</evidence>